<dbReference type="GO" id="GO:0001678">
    <property type="term" value="P:intracellular glucose homeostasis"/>
    <property type="evidence" value="ECO:0007669"/>
    <property type="project" value="InterPro"/>
</dbReference>
<feature type="domain" description="Hexokinase N-terminal" evidence="14">
    <location>
        <begin position="14"/>
        <end position="212"/>
    </location>
</feature>
<evidence type="ECO:0000256" key="11">
    <source>
        <dbReference type="ARBA" id="ARBA00048160"/>
    </source>
</evidence>
<dbReference type="SUPFAM" id="SSF53067">
    <property type="entry name" value="Actin-like ATPase domain"/>
    <property type="match status" value="2"/>
</dbReference>
<comment type="caution">
    <text evidence="16">The sequence shown here is derived from an EMBL/GenBank/DDBJ whole genome shotgun (WGS) entry which is preliminary data.</text>
</comment>
<dbReference type="KEGG" id="sbi:8084358"/>
<comment type="catalytic activity">
    <reaction evidence="10">
        <text>D-fructose + ATP = D-fructose 6-phosphate + ADP + H(+)</text>
        <dbReference type="Rhea" id="RHEA:16125"/>
        <dbReference type="ChEBI" id="CHEBI:15378"/>
        <dbReference type="ChEBI" id="CHEBI:30616"/>
        <dbReference type="ChEBI" id="CHEBI:37721"/>
        <dbReference type="ChEBI" id="CHEBI:61527"/>
        <dbReference type="ChEBI" id="CHEBI:456216"/>
        <dbReference type="EC" id="2.7.1.1"/>
    </reaction>
    <physiologicalReaction direction="left-to-right" evidence="10">
        <dbReference type="Rhea" id="RHEA:16126"/>
    </physiologicalReaction>
</comment>
<keyword evidence="4 12" id="KW-0808">Transferase</keyword>
<dbReference type="AlphaFoldDB" id="A0A921UNP0"/>
<evidence type="ECO:0000259" key="14">
    <source>
        <dbReference type="Pfam" id="PF00349"/>
    </source>
</evidence>
<keyword evidence="8 12" id="KW-0324">Glycolysis</keyword>
<comment type="catalytic activity">
    <reaction evidence="11">
        <text>D-glucose + ATP = D-glucose 6-phosphate + ADP + H(+)</text>
        <dbReference type="Rhea" id="RHEA:17825"/>
        <dbReference type="ChEBI" id="CHEBI:4167"/>
        <dbReference type="ChEBI" id="CHEBI:15378"/>
        <dbReference type="ChEBI" id="CHEBI:30616"/>
        <dbReference type="ChEBI" id="CHEBI:61548"/>
        <dbReference type="ChEBI" id="CHEBI:456216"/>
        <dbReference type="EC" id="2.7.1.1"/>
    </reaction>
    <physiologicalReaction direction="left-to-right" evidence="11">
        <dbReference type="Rhea" id="RHEA:17826"/>
    </physiologicalReaction>
</comment>
<comment type="catalytic activity">
    <reaction evidence="9">
        <text>a D-hexose + ATP = a D-hexose 6-phosphate + ADP + H(+)</text>
        <dbReference type="Rhea" id="RHEA:22740"/>
        <dbReference type="ChEBI" id="CHEBI:4194"/>
        <dbReference type="ChEBI" id="CHEBI:15378"/>
        <dbReference type="ChEBI" id="CHEBI:30616"/>
        <dbReference type="ChEBI" id="CHEBI:229467"/>
        <dbReference type="ChEBI" id="CHEBI:456216"/>
        <dbReference type="EC" id="2.7.1.1"/>
    </reaction>
    <physiologicalReaction direction="left-to-right" evidence="9">
        <dbReference type="Rhea" id="RHEA:22741"/>
    </physiologicalReaction>
</comment>
<dbReference type="PANTHER" id="PTHR19443">
    <property type="entry name" value="HEXOKINASE"/>
    <property type="match status" value="1"/>
</dbReference>
<dbReference type="Gene3D" id="3.40.367.20">
    <property type="match status" value="1"/>
</dbReference>
<dbReference type="SMR" id="A0A921UNP0"/>
<dbReference type="Proteomes" id="UP000807115">
    <property type="component" value="Chromosome 3"/>
</dbReference>
<evidence type="ECO:0000256" key="13">
    <source>
        <dbReference type="SAM" id="MobiDB-lite"/>
    </source>
</evidence>
<evidence type="ECO:0000259" key="15">
    <source>
        <dbReference type="Pfam" id="PF03727"/>
    </source>
</evidence>
<keyword evidence="5 12" id="KW-0547">Nucleotide-binding</keyword>
<dbReference type="InterPro" id="IPR043129">
    <property type="entry name" value="ATPase_NBD"/>
</dbReference>
<evidence type="ECO:0000313" key="16">
    <source>
        <dbReference type="EMBL" id="KAG0536141.1"/>
    </source>
</evidence>
<dbReference type="EC" id="2.7.1.-" evidence="12"/>
<dbReference type="FunFam" id="3.30.420.40:FF:000034">
    <property type="entry name" value="Phosphotransferase"/>
    <property type="match status" value="1"/>
</dbReference>
<sequence>MATAALAMAEQVVADLRAKCEAPPPMLREVAAEMAREMGAGLEKEGGSRVKMLLSYVDKLPTGGEEGLFYGLDLGGTNFRVLKVELGGNEKHVVDRDSREVIIPPHLMSGSSSELFGFIASELAKFVVDDEKFINVLNGKKRELGFTFSFPVKQRSVASGTLVKWTKAFSINDAVGEDVVAKLQTAMEKQGLDMHVAALINDAVGTLAGARYYDKDVVAGVIFGTGTNAAYVEKANAIPKWEGELPNSGDMVINMEWGNFCSAYLPITEYDQELDKESLNPGEQIYEKLTSGMYLGEIVRRVLLKISLQSAIFGNIDHTKLETPFLLRTPHISAMHHDETPDLKIVAKKLEENLEITGASLEARKLVVEICDIVATRAARLAAAGLAGILMKLGRDCSVEDQRSVIAIDGGLFEHYTKFRQCLETTLGELLGDEASKAVAVKHADDGSGIGAALIAASQSLYKNDLVAVKHADDKHADDKHEDADDKHEDDGKGVKHADDGSEIGAALIAASQSQ</sequence>
<proteinExistence type="inferred from homology"/>
<dbReference type="OrthoDB" id="419537at2759"/>
<dbReference type="Pfam" id="PF00349">
    <property type="entry name" value="Hexokinase_1"/>
    <property type="match status" value="1"/>
</dbReference>
<dbReference type="PRINTS" id="PR00475">
    <property type="entry name" value="HEXOKINASE"/>
</dbReference>
<dbReference type="InterPro" id="IPR022673">
    <property type="entry name" value="Hexokinase_C"/>
</dbReference>
<evidence type="ECO:0000256" key="12">
    <source>
        <dbReference type="RuleBase" id="RU362007"/>
    </source>
</evidence>
<dbReference type="GO" id="GO:0009749">
    <property type="term" value="P:response to glucose"/>
    <property type="evidence" value="ECO:0007669"/>
    <property type="project" value="UniProtKB-ARBA"/>
</dbReference>
<dbReference type="InterPro" id="IPR022672">
    <property type="entry name" value="Hexokinase_N"/>
</dbReference>
<dbReference type="PROSITE" id="PS51748">
    <property type="entry name" value="HEXOKINASE_2"/>
    <property type="match status" value="1"/>
</dbReference>
<dbReference type="Pfam" id="PF03727">
    <property type="entry name" value="Hexokinase_2"/>
    <property type="match status" value="1"/>
</dbReference>
<gene>
    <name evidence="16" type="ORF">BDA96_03G038900</name>
</gene>
<dbReference type="GO" id="GO:0005524">
    <property type="term" value="F:ATP binding"/>
    <property type="evidence" value="ECO:0007669"/>
    <property type="project" value="UniProtKB-UniRule"/>
</dbReference>
<accession>A0A921UNP0</accession>
<evidence type="ECO:0000256" key="9">
    <source>
        <dbReference type="ARBA" id="ARBA00044613"/>
    </source>
</evidence>
<evidence type="ECO:0000256" key="8">
    <source>
        <dbReference type="ARBA" id="ARBA00023152"/>
    </source>
</evidence>
<dbReference type="CDD" id="cd24020">
    <property type="entry name" value="ASKHA_NBD_HK_plant"/>
    <property type="match status" value="1"/>
</dbReference>
<feature type="domain" description="Hexokinase C-terminal" evidence="15">
    <location>
        <begin position="219"/>
        <end position="457"/>
    </location>
</feature>
<dbReference type="GO" id="GO:0005739">
    <property type="term" value="C:mitochondrion"/>
    <property type="evidence" value="ECO:0007669"/>
    <property type="project" value="UniProtKB-ARBA"/>
</dbReference>
<evidence type="ECO:0000256" key="3">
    <source>
        <dbReference type="ARBA" id="ARBA00009225"/>
    </source>
</evidence>
<dbReference type="Gramene" id="EES00147">
    <property type="protein sequence ID" value="EES00147"/>
    <property type="gene ID" value="SORBI_3003G035500"/>
</dbReference>
<evidence type="ECO:0000313" key="17">
    <source>
        <dbReference type="Proteomes" id="UP000807115"/>
    </source>
</evidence>
<dbReference type="GO" id="GO:0005536">
    <property type="term" value="F:D-glucose binding"/>
    <property type="evidence" value="ECO:0007669"/>
    <property type="project" value="InterPro"/>
</dbReference>
<dbReference type="FunFam" id="3.40.367.20:FF:000003">
    <property type="entry name" value="Phosphotransferase"/>
    <property type="match status" value="1"/>
</dbReference>
<comment type="pathway">
    <text evidence="2">Carbohydrate metabolism; hexose metabolism.</text>
</comment>
<dbReference type="GO" id="GO:0006096">
    <property type="term" value="P:glycolytic process"/>
    <property type="evidence" value="ECO:0007669"/>
    <property type="project" value="UniProtKB-KW"/>
</dbReference>
<reference evidence="16" key="2">
    <citation type="submission" date="2020-10" db="EMBL/GenBank/DDBJ databases">
        <authorList>
            <person name="Cooper E.A."/>
            <person name="Brenton Z.W."/>
            <person name="Flinn B.S."/>
            <person name="Jenkins J."/>
            <person name="Shu S."/>
            <person name="Flowers D."/>
            <person name="Luo F."/>
            <person name="Wang Y."/>
            <person name="Xia P."/>
            <person name="Barry K."/>
            <person name="Daum C."/>
            <person name="Lipzen A."/>
            <person name="Yoshinaga Y."/>
            <person name="Schmutz J."/>
            <person name="Saski C."/>
            <person name="Vermerris W."/>
            <person name="Kresovich S."/>
        </authorList>
    </citation>
    <scope>NUCLEOTIDE SEQUENCE</scope>
</reference>
<dbReference type="Gene3D" id="3.30.420.40">
    <property type="match status" value="1"/>
</dbReference>
<dbReference type="PANTHER" id="PTHR19443:SF17">
    <property type="entry name" value="HEXOKINASE-8"/>
    <property type="match status" value="1"/>
</dbReference>
<dbReference type="InterPro" id="IPR001312">
    <property type="entry name" value="Hexokinase"/>
</dbReference>
<name>A0A921UNP0_SORBI</name>
<evidence type="ECO:0000256" key="4">
    <source>
        <dbReference type="ARBA" id="ARBA00022679"/>
    </source>
</evidence>
<organism evidence="16 17">
    <name type="scientific">Sorghum bicolor</name>
    <name type="common">Sorghum</name>
    <name type="synonym">Sorghum vulgare</name>
    <dbReference type="NCBI Taxonomy" id="4558"/>
    <lineage>
        <taxon>Eukaryota</taxon>
        <taxon>Viridiplantae</taxon>
        <taxon>Streptophyta</taxon>
        <taxon>Embryophyta</taxon>
        <taxon>Tracheophyta</taxon>
        <taxon>Spermatophyta</taxon>
        <taxon>Magnoliopsida</taxon>
        <taxon>Liliopsida</taxon>
        <taxon>Poales</taxon>
        <taxon>Poaceae</taxon>
        <taxon>PACMAD clade</taxon>
        <taxon>Panicoideae</taxon>
        <taxon>Andropogonodae</taxon>
        <taxon>Andropogoneae</taxon>
        <taxon>Sorghinae</taxon>
        <taxon>Sorghum</taxon>
    </lineage>
</organism>
<evidence type="ECO:0000256" key="10">
    <source>
        <dbReference type="ARBA" id="ARBA00047905"/>
    </source>
</evidence>
<evidence type="ECO:0000256" key="7">
    <source>
        <dbReference type="ARBA" id="ARBA00022840"/>
    </source>
</evidence>
<keyword evidence="6 12" id="KW-0418">Kinase</keyword>
<dbReference type="OMA" id="VKHANDG"/>
<evidence type="ECO:0000256" key="1">
    <source>
        <dbReference type="ARBA" id="ARBA00004888"/>
    </source>
</evidence>
<dbReference type="GO" id="GO:0004340">
    <property type="term" value="F:glucokinase activity"/>
    <property type="evidence" value="ECO:0007669"/>
    <property type="project" value="UniProtKB-ARBA"/>
</dbReference>
<evidence type="ECO:0000256" key="6">
    <source>
        <dbReference type="ARBA" id="ARBA00022777"/>
    </source>
</evidence>
<evidence type="ECO:0000256" key="5">
    <source>
        <dbReference type="ARBA" id="ARBA00022741"/>
    </source>
</evidence>
<evidence type="ECO:0000256" key="2">
    <source>
        <dbReference type="ARBA" id="ARBA00005028"/>
    </source>
</evidence>
<keyword evidence="7 12" id="KW-0067">ATP-binding</keyword>
<feature type="region of interest" description="Disordered" evidence="13">
    <location>
        <begin position="473"/>
        <end position="499"/>
    </location>
</feature>
<dbReference type="EMBL" id="CM027682">
    <property type="protein sequence ID" value="KAG0536141.1"/>
    <property type="molecule type" value="Genomic_DNA"/>
</dbReference>
<comment type="similarity">
    <text evidence="3 12">Belongs to the hexokinase family.</text>
</comment>
<protein>
    <recommendedName>
        <fullName evidence="12">Phosphotransferase</fullName>
        <ecNumber evidence="12">2.7.1.-</ecNumber>
    </recommendedName>
</protein>
<reference evidence="16" key="1">
    <citation type="journal article" date="2019" name="BMC Genomics">
        <title>A new reference genome for Sorghum bicolor reveals high levels of sequence similarity between sweet and grain genotypes: implications for the genetics of sugar metabolism.</title>
        <authorList>
            <person name="Cooper E.A."/>
            <person name="Brenton Z.W."/>
            <person name="Flinn B.S."/>
            <person name="Jenkins J."/>
            <person name="Shu S."/>
            <person name="Flowers D."/>
            <person name="Luo F."/>
            <person name="Wang Y."/>
            <person name="Xia P."/>
            <person name="Barry K."/>
            <person name="Daum C."/>
            <person name="Lipzen A."/>
            <person name="Yoshinaga Y."/>
            <person name="Schmutz J."/>
            <person name="Saski C."/>
            <person name="Vermerris W."/>
            <person name="Kresovich S."/>
        </authorList>
    </citation>
    <scope>NUCLEOTIDE SEQUENCE</scope>
</reference>
<comment type="pathway">
    <text evidence="1">Carbohydrate degradation; glycolysis; D-glyceraldehyde 3-phosphate and glycerone phosphate from D-glucose: step 1/4.</text>
</comment>